<organism evidence="1">
    <name type="scientific">marine sediment metagenome</name>
    <dbReference type="NCBI Taxonomy" id="412755"/>
    <lineage>
        <taxon>unclassified sequences</taxon>
        <taxon>metagenomes</taxon>
        <taxon>ecological metagenomes</taxon>
    </lineage>
</organism>
<accession>X0U7R5</accession>
<dbReference type="AlphaFoldDB" id="X0U7R5"/>
<feature type="non-terminal residue" evidence="1">
    <location>
        <position position="1"/>
    </location>
</feature>
<gene>
    <name evidence="1" type="ORF">S01H1_30129</name>
</gene>
<protein>
    <submittedName>
        <fullName evidence="1">Uncharacterized protein</fullName>
    </submittedName>
</protein>
<dbReference type="EMBL" id="BARS01018517">
    <property type="protein sequence ID" value="GAF95381.1"/>
    <property type="molecule type" value="Genomic_DNA"/>
</dbReference>
<proteinExistence type="predicted"/>
<comment type="caution">
    <text evidence="1">The sequence shown here is derived from an EMBL/GenBank/DDBJ whole genome shotgun (WGS) entry which is preliminary data.</text>
</comment>
<sequence>AEFMALGASYWLRCESGYNESRSRVSRDQAENIAADFPELFRHIRDEGFTLTDPGNVEPIEDEYTDEALQRCARMGVDTVDQEETYQYDDDDERCEVLDAFCSDQTVERITGWLRKGYVRATERFEHHDAFTLAETVFNTIEERLDDWLKRGEGEGTEVEITIDLENYHVSIETVIGEGETDYCDECDGTGELDGEDEGNFHDCPEGCIEEGNDDCKGCAGKGYIAPPVKCHCDEGEISLEYRESI</sequence>
<name>X0U7R5_9ZZZZ</name>
<reference evidence="1" key="1">
    <citation type="journal article" date="2014" name="Front. Microbiol.">
        <title>High frequency of phylogenetically diverse reductive dehalogenase-homologous genes in deep subseafloor sedimentary metagenomes.</title>
        <authorList>
            <person name="Kawai M."/>
            <person name="Futagami T."/>
            <person name="Toyoda A."/>
            <person name="Takaki Y."/>
            <person name="Nishi S."/>
            <person name="Hori S."/>
            <person name="Arai W."/>
            <person name="Tsubouchi T."/>
            <person name="Morono Y."/>
            <person name="Uchiyama I."/>
            <person name="Ito T."/>
            <person name="Fujiyama A."/>
            <person name="Inagaki F."/>
            <person name="Takami H."/>
        </authorList>
    </citation>
    <scope>NUCLEOTIDE SEQUENCE</scope>
    <source>
        <strain evidence="1">Expedition CK06-06</strain>
    </source>
</reference>
<evidence type="ECO:0000313" key="1">
    <source>
        <dbReference type="EMBL" id="GAF95381.1"/>
    </source>
</evidence>